<keyword evidence="2" id="KW-0472">Membrane</keyword>
<organism evidence="3 4">
    <name type="scientific">Phaeocystidibacter luteus</name>
    <dbReference type="NCBI Taxonomy" id="911197"/>
    <lineage>
        <taxon>Bacteria</taxon>
        <taxon>Pseudomonadati</taxon>
        <taxon>Bacteroidota</taxon>
        <taxon>Flavobacteriia</taxon>
        <taxon>Flavobacteriales</taxon>
        <taxon>Phaeocystidibacteraceae</taxon>
        <taxon>Phaeocystidibacter</taxon>
    </lineage>
</organism>
<dbReference type="AlphaFoldDB" id="A0A6N6RM62"/>
<dbReference type="SMART" id="SM00028">
    <property type="entry name" value="TPR"/>
    <property type="match status" value="3"/>
</dbReference>
<keyword evidence="2" id="KW-1133">Transmembrane helix</keyword>
<dbReference type="InterPro" id="IPR011990">
    <property type="entry name" value="TPR-like_helical_dom_sf"/>
</dbReference>
<dbReference type="Pfam" id="PF13174">
    <property type="entry name" value="TPR_6"/>
    <property type="match status" value="2"/>
</dbReference>
<feature type="repeat" description="TPR" evidence="1">
    <location>
        <begin position="142"/>
        <end position="175"/>
    </location>
</feature>
<name>A0A6N6RM62_9FLAO</name>
<evidence type="ECO:0000256" key="2">
    <source>
        <dbReference type="SAM" id="Phobius"/>
    </source>
</evidence>
<protein>
    <submittedName>
        <fullName evidence="3">Tetratricopeptide repeat protein</fullName>
    </submittedName>
</protein>
<keyword evidence="2" id="KW-0812">Transmembrane</keyword>
<dbReference type="OrthoDB" id="9808622at2"/>
<dbReference type="PROSITE" id="PS50005">
    <property type="entry name" value="TPR"/>
    <property type="match status" value="1"/>
</dbReference>
<dbReference type="Gene3D" id="1.25.40.10">
    <property type="entry name" value="Tetratricopeptide repeat domain"/>
    <property type="match status" value="2"/>
</dbReference>
<comment type="caution">
    <text evidence="3">The sequence shown here is derived from an EMBL/GenBank/DDBJ whole genome shotgun (WGS) entry which is preliminary data.</text>
</comment>
<sequence>MAKKKQNQEVHSPIEGVEESISRAEQFIENNLRSVGIAIGAVIAVILLYFGYQSYIVEPAELEAQQAIFPAQEYFEADSLNKALNGYAGNMGFVQVADEFSGTKAGNLANYYAGVCYLNTGDYKNAIAYLEDFSSNDGTMNVIATGAIGDAFHELNQPEEALEYYEKAAGLSGNEFTTPIYLQKAAKTAEMLKDWKTALKYYNRMREEFPNADQSRDVEKFISYCEAKVAQS</sequence>
<reference evidence="3 4" key="1">
    <citation type="submission" date="2019-09" db="EMBL/GenBank/DDBJ databases">
        <title>Genomes of family Cryomorphaceae.</title>
        <authorList>
            <person name="Bowman J.P."/>
        </authorList>
    </citation>
    <scope>NUCLEOTIDE SEQUENCE [LARGE SCALE GENOMIC DNA]</scope>
    <source>
        <strain evidence="3 4">LMG 25704</strain>
    </source>
</reference>
<dbReference type="RefSeq" id="WP_151666217.1">
    <property type="nucleotide sequence ID" value="NZ_WBVO01000001.1"/>
</dbReference>
<evidence type="ECO:0000256" key="1">
    <source>
        <dbReference type="PROSITE-ProRule" id="PRU00339"/>
    </source>
</evidence>
<dbReference type="Pfam" id="PF13181">
    <property type="entry name" value="TPR_8"/>
    <property type="match status" value="1"/>
</dbReference>
<gene>
    <name evidence="3" type="ORF">F8C67_02535</name>
</gene>
<accession>A0A6N6RM62</accession>
<dbReference type="InterPro" id="IPR019734">
    <property type="entry name" value="TPR_rpt"/>
</dbReference>
<keyword evidence="4" id="KW-1185">Reference proteome</keyword>
<proteinExistence type="predicted"/>
<dbReference type="Proteomes" id="UP000468650">
    <property type="component" value="Unassembled WGS sequence"/>
</dbReference>
<keyword evidence="1" id="KW-0802">TPR repeat</keyword>
<dbReference type="EMBL" id="WBVO01000001">
    <property type="protein sequence ID" value="KAB2814638.1"/>
    <property type="molecule type" value="Genomic_DNA"/>
</dbReference>
<dbReference type="SUPFAM" id="SSF48452">
    <property type="entry name" value="TPR-like"/>
    <property type="match status" value="1"/>
</dbReference>
<feature type="transmembrane region" description="Helical" evidence="2">
    <location>
        <begin position="32"/>
        <end position="52"/>
    </location>
</feature>
<evidence type="ECO:0000313" key="4">
    <source>
        <dbReference type="Proteomes" id="UP000468650"/>
    </source>
</evidence>
<evidence type="ECO:0000313" key="3">
    <source>
        <dbReference type="EMBL" id="KAB2814638.1"/>
    </source>
</evidence>